<evidence type="ECO:0000256" key="6">
    <source>
        <dbReference type="ARBA" id="ARBA00023002"/>
    </source>
</evidence>
<evidence type="ECO:0000256" key="1">
    <source>
        <dbReference type="ARBA" id="ARBA00001974"/>
    </source>
</evidence>
<dbReference type="GO" id="GO:0035999">
    <property type="term" value="P:tetrahydrofolate interconversion"/>
    <property type="evidence" value="ECO:0007669"/>
    <property type="project" value="UniProtKB-UniPathway"/>
</dbReference>
<name>A0A6N6N3T6_9BACT</name>
<dbReference type="InterPro" id="IPR003171">
    <property type="entry name" value="Mehydrof_redctse-like"/>
</dbReference>
<comment type="cofactor">
    <cofactor evidence="1 9">
        <name>FAD</name>
        <dbReference type="ChEBI" id="CHEBI:57692"/>
    </cofactor>
</comment>
<evidence type="ECO:0000256" key="2">
    <source>
        <dbReference type="ARBA" id="ARBA00004777"/>
    </source>
</evidence>
<evidence type="ECO:0000256" key="4">
    <source>
        <dbReference type="ARBA" id="ARBA00022630"/>
    </source>
</evidence>
<evidence type="ECO:0000256" key="7">
    <source>
        <dbReference type="ARBA" id="ARBA00034478"/>
    </source>
</evidence>
<dbReference type="PANTHER" id="PTHR45754:SF3">
    <property type="entry name" value="METHYLENETETRAHYDROFOLATE REDUCTASE (NADPH)"/>
    <property type="match status" value="1"/>
</dbReference>
<dbReference type="Gene3D" id="3.20.20.220">
    <property type="match status" value="1"/>
</dbReference>
<dbReference type="CDD" id="cd00537">
    <property type="entry name" value="MTHFR"/>
    <property type="match status" value="1"/>
</dbReference>
<dbReference type="UniPathway" id="UPA00193"/>
<dbReference type="SUPFAM" id="SSF51730">
    <property type="entry name" value="FAD-linked oxidoreductase"/>
    <property type="match status" value="1"/>
</dbReference>
<protein>
    <recommendedName>
        <fullName evidence="9">Methylenetetrahydrofolate reductase</fullName>
    </recommendedName>
</protein>
<comment type="catalytic activity">
    <reaction evidence="8">
        <text>(6S)-5-methyl-5,6,7,8-tetrahydrofolate + NAD(+) = (6R)-5,10-methylene-5,6,7,8-tetrahydrofolate + NADH + H(+)</text>
        <dbReference type="Rhea" id="RHEA:19821"/>
        <dbReference type="ChEBI" id="CHEBI:15378"/>
        <dbReference type="ChEBI" id="CHEBI:15636"/>
        <dbReference type="ChEBI" id="CHEBI:18608"/>
        <dbReference type="ChEBI" id="CHEBI:57540"/>
        <dbReference type="ChEBI" id="CHEBI:57945"/>
        <dbReference type="EC" id="1.5.1.54"/>
    </reaction>
    <physiologicalReaction direction="right-to-left" evidence="8">
        <dbReference type="Rhea" id="RHEA:19823"/>
    </physiologicalReaction>
</comment>
<dbReference type="OrthoDB" id="9812555at2"/>
<dbReference type="GO" id="GO:0009086">
    <property type="term" value="P:methionine biosynthetic process"/>
    <property type="evidence" value="ECO:0007669"/>
    <property type="project" value="TreeGrafter"/>
</dbReference>
<comment type="caution">
    <text evidence="10">The sequence shown here is derived from an EMBL/GenBank/DDBJ whole genome shotgun (WGS) entry which is preliminary data.</text>
</comment>
<keyword evidence="6 9" id="KW-0560">Oxidoreductase</keyword>
<reference evidence="10 11" key="1">
    <citation type="journal article" date="2017" name="Int. J. Syst. Evol. Microbiol.">
        <title>Desulfovibrio senegalensis sp. nov., a mesophilic sulfate reducer isolated from marine sediment.</title>
        <authorList>
            <person name="Thioye A."/>
            <person name="Gam Z.B.A."/>
            <person name="Mbengue M."/>
            <person name="Cayol J.L."/>
            <person name="Joseph-Bartoli M."/>
            <person name="Toure-Kane C."/>
            <person name="Labat M."/>
        </authorList>
    </citation>
    <scope>NUCLEOTIDE SEQUENCE [LARGE SCALE GENOMIC DNA]</scope>
    <source>
        <strain evidence="10 11">DSM 101509</strain>
    </source>
</reference>
<dbReference type="Proteomes" id="UP000438699">
    <property type="component" value="Unassembled WGS sequence"/>
</dbReference>
<comment type="pathway">
    <text evidence="7">Amino-acid biosynthesis; L-methionine biosynthesis via de novo pathway.</text>
</comment>
<evidence type="ECO:0000256" key="8">
    <source>
        <dbReference type="ARBA" id="ARBA00048628"/>
    </source>
</evidence>
<dbReference type="GO" id="GO:0005829">
    <property type="term" value="C:cytosol"/>
    <property type="evidence" value="ECO:0007669"/>
    <property type="project" value="TreeGrafter"/>
</dbReference>
<dbReference type="Pfam" id="PF02219">
    <property type="entry name" value="MTHFR"/>
    <property type="match status" value="1"/>
</dbReference>
<sequence length="290" mass="31400">MPIPRLIEEDRPFISLEFFPPRNEDALPVFLDTVHRLARLKPLFAAVTCGAGGGGATGTLRTARDLCEEKGFTVMPHMTCVRNDPESIAEQVREIRSCGIRNVLAVRGDFPDGVDSAPKGLRHATDLVRTVRQQDPDLCVGVAAYPDAHPESESIEQDIEHLRQKFEAGADFAVTQLFFDNRKYFDMVERLADKGCTKLVIPSVLPIRSFGQVRRLMGLCSTPIPGKLLAALEAAHASGGDGAVRDVGADYAAAQVRGLVDAGAPGVHLYPFNRAGLCLDVVERAGLMPA</sequence>
<dbReference type="RefSeq" id="WP_151148896.1">
    <property type="nucleotide sequence ID" value="NZ_WAIE01000001.1"/>
</dbReference>
<dbReference type="InterPro" id="IPR029041">
    <property type="entry name" value="FAD-linked_oxidoreductase-like"/>
</dbReference>
<accession>A0A6N6N3T6</accession>
<organism evidence="10 11">
    <name type="scientific">Pseudodesulfovibrio senegalensis</name>
    <dbReference type="NCBI Taxonomy" id="1721087"/>
    <lineage>
        <taxon>Bacteria</taxon>
        <taxon>Pseudomonadati</taxon>
        <taxon>Thermodesulfobacteriota</taxon>
        <taxon>Desulfovibrionia</taxon>
        <taxon>Desulfovibrionales</taxon>
        <taxon>Desulfovibrionaceae</taxon>
    </lineage>
</organism>
<proteinExistence type="inferred from homology"/>
<dbReference type="PANTHER" id="PTHR45754">
    <property type="entry name" value="METHYLENETETRAHYDROFOLATE REDUCTASE"/>
    <property type="match status" value="1"/>
</dbReference>
<gene>
    <name evidence="10" type="ORF">F8A88_00040</name>
</gene>
<dbReference type="AlphaFoldDB" id="A0A6N6N3T6"/>
<keyword evidence="5 9" id="KW-0274">FAD</keyword>
<evidence type="ECO:0000256" key="9">
    <source>
        <dbReference type="RuleBase" id="RU003862"/>
    </source>
</evidence>
<evidence type="ECO:0000313" key="11">
    <source>
        <dbReference type="Proteomes" id="UP000438699"/>
    </source>
</evidence>
<dbReference type="GO" id="GO:0106312">
    <property type="term" value="F:methylenetetrahydrofolate reductase (NADH) activity"/>
    <property type="evidence" value="ECO:0007669"/>
    <property type="project" value="UniProtKB-EC"/>
</dbReference>
<evidence type="ECO:0000256" key="5">
    <source>
        <dbReference type="ARBA" id="ARBA00022827"/>
    </source>
</evidence>
<dbReference type="GO" id="GO:0071949">
    <property type="term" value="F:FAD binding"/>
    <property type="evidence" value="ECO:0007669"/>
    <property type="project" value="TreeGrafter"/>
</dbReference>
<keyword evidence="11" id="KW-1185">Reference proteome</keyword>
<keyword evidence="4 9" id="KW-0285">Flavoprotein</keyword>
<comment type="pathway">
    <text evidence="2 9">One-carbon metabolism; tetrahydrofolate interconversion.</text>
</comment>
<evidence type="ECO:0000313" key="10">
    <source>
        <dbReference type="EMBL" id="KAB1442704.1"/>
    </source>
</evidence>
<comment type="similarity">
    <text evidence="3 9">Belongs to the methylenetetrahydrofolate reductase family.</text>
</comment>
<evidence type="ECO:0000256" key="3">
    <source>
        <dbReference type="ARBA" id="ARBA00006743"/>
    </source>
</evidence>
<dbReference type="EMBL" id="WAIE01000001">
    <property type="protein sequence ID" value="KAB1442704.1"/>
    <property type="molecule type" value="Genomic_DNA"/>
</dbReference>